<dbReference type="InterPro" id="IPR036390">
    <property type="entry name" value="WH_DNA-bd_sf"/>
</dbReference>
<protein>
    <submittedName>
        <fullName evidence="2">Helix-turn-helix domain-containing protein</fullName>
    </submittedName>
</protein>
<dbReference type="Gene3D" id="3.30.300.180">
    <property type="match status" value="1"/>
</dbReference>
<feature type="compositionally biased region" description="Polar residues" evidence="1">
    <location>
        <begin position="123"/>
        <end position="132"/>
    </location>
</feature>
<accession>A0A1N7MEQ3</accession>
<gene>
    <name evidence="2" type="ORF">SAMN05421779_10480</name>
</gene>
<dbReference type="Proteomes" id="UP000185678">
    <property type="component" value="Unassembled WGS sequence"/>
</dbReference>
<name>A0A1N7MEQ3_9PROT</name>
<evidence type="ECO:0000313" key="3">
    <source>
        <dbReference type="Proteomes" id="UP000185678"/>
    </source>
</evidence>
<dbReference type="InterPro" id="IPR038454">
    <property type="entry name" value="DnaA_N_sf"/>
</dbReference>
<proteinExistence type="predicted"/>
<sequence length="254" mass="27972">MSDRRPFREVKLQWLQALSCDGSLSDCAKTIALYIVTTHMNGHTEQAWPSYQTIADATGKSVKTIQRAVRELEERGWFDVQRGNGVRHNTVYSPTESSITRAIEAREKADKVVPLRPEKGGQNCPQRGTNLSPEGGQNCPPNLEKKKINKPNAPAREAEAAPASGSGQTDLKDALRDVLGLEMDETAIRLWVETLTSVTQADNRIIVTAPSRMHCDWIEQRFAGPFSRAATQLVGPGAKVVFRGHHPAVTRHAA</sequence>
<reference evidence="2 3" key="1">
    <citation type="submission" date="2017-01" db="EMBL/GenBank/DDBJ databases">
        <authorList>
            <person name="Mah S.A."/>
            <person name="Swanson W.J."/>
            <person name="Moy G.W."/>
            <person name="Vacquier V.D."/>
        </authorList>
    </citation>
    <scope>NUCLEOTIDE SEQUENCE [LARGE SCALE GENOMIC DNA]</scope>
    <source>
        <strain evidence="2 3">DSM 11589</strain>
    </source>
</reference>
<dbReference type="EMBL" id="FTOA01000004">
    <property type="protein sequence ID" value="SIS84635.1"/>
    <property type="molecule type" value="Genomic_DNA"/>
</dbReference>
<evidence type="ECO:0000313" key="2">
    <source>
        <dbReference type="EMBL" id="SIS84635.1"/>
    </source>
</evidence>
<organism evidence="2 3">
    <name type="scientific">Insolitispirillum peregrinum</name>
    <dbReference type="NCBI Taxonomy" id="80876"/>
    <lineage>
        <taxon>Bacteria</taxon>
        <taxon>Pseudomonadati</taxon>
        <taxon>Pseudomonadota</taxon>
        <taxon>Alphaproteobacteria</taxon>
        <taxon>Rhodospirillales</taxon>
        <taxon>Novispirillaceae</taxon>
        <taxon>Insolitispirillum</taxon>
    </lineage>
</organism>
<dbReference type="AlphaFoldDB" id="A0A1N7MEQ3"/>
<dbReference type="RefSeq" id="WP_084194786.1">
    <property type="nucleotide sequence ID" value="NZ_FTOA01000004.1"/>
</dbReference>
<dbReference type="Pfam" id="PF13730">
    <property type="entry name" value="HTH_36"/>
    <property type="match status" value="1"/>
</dbReference>
<dbReference type="SUPFAM" id="SSF46785">
    <property type="entry name" value="Winged helix' DNA-binding domain"/>
    <property type="match status" value="1"/>
</dbReference>
<evidence type="ECO:0000256" key="1">
    <source>
        <dbReference type="SAM" id="MobiDB-lite"/>
    </source>
</evidence>
<dbReference type="InterPro" id="IPR036388">
    <property type="entry name" value="WH-like_DNA-bd_sf"/>
</dbReference>
<feature type="region of interest" description="Disordered" evidence="1">
    <location>
        <begin position="115"/>
        <end position="170"/>
    </location>
</feature>
<dbReference type="Gene3D" id="1.10.10.10">
    <property type="entry name" value="Winged helix-like DNA-binding domain superfamily/Winged helix DNA-binding domain"/>
    <property type="match status" value="1"/>
</dbReference>
<keyword evidence="3" id="KW-1185">Reference proteome</keyword>
<dbReference type="STRING" id="80876.SAMN05421779_10480"/>
<dbReference type="OrthoDB" id="9807019at2"/>